<dbReference type="EMBL" id="RXYK01000001">
    <property type="protein sequence ID" value="RTY40122.1"/>
    <property type="molecule type" value="Genomic_DNA"/>
</dbReference>
<accession>A0A3S0NKP1</accession>
<dbReference type="InterPro" id="IPR050811">
    <property type="entry name" value="Phosphate_ABC_transporter"/>
</dbReference>
<dbReference type="Proteomes" id="UP000279908">
    <property type="component" value="Unassembled WGS sequence"/>
</dbReference>
<reference evidence="6 7" key="1">
    <citation type="submission" date="2018-12" db="EMBL/GenBank/DDBJ databases">
        <authorList>
            <person name="Lunina O.N."/>
            <person name="Grouzdev D.S."/>
            <person name="Gorlenko V.M."/>
            <person name="Savvichev A.S."/>
        </authorList>
    </citation>
    <scope>NUCLEOTIDE SEQUENCE [LARGE SCALE GENOMIC DNA]</scope>
    <source>
        <strain evidence="6 7">BrKhr-17</strain>
    </source>
</reference>
<dbReference type="Gene3D" id="3.40.190.10">
    <property type="entry name" value="Periplasmic binding protein-like II"/>
    <property type="match status" value="2"/>
</dbReference>
<evidence type="ECO:0000256" key="2">
    <source>
        <dbReference type="ARBA" id="ARBA00022448"/>
    </source>
</evidence>
<sequence length="268" mass="27587">MKRILLLLSVLLFASVDAVAVGGGIVIDGSTTVGPIAKSFAAYFKNRYAVPVTVSESGSGNGAKGLINGTCDIASMSRAMKGREIAAAATKGVNPVAHTIALDGIAIVVHPSNPVAGLTRAQIASIYEGRITSWKGVGGPNARIVVIQRESNSGTQGSFGELVMGKGVQITRNAETQASNGAVKNRVSSTPGAIGFLGMGFVDRSVKVIGVNGVRPSLSAIRNGSYPVSRPLYMYTNGQPTGVVKQFIDLAGTVEGKRIVGELGFIAQ</sequence>
<dbReference type="GO" id="GO:0006817">
    <property type="term" value="P:phosphate ion transport"/>
    <property type="evidence" value="ECO:0007669"/>
    <property type="project" value="UniProtKB-UniRule"/>
</dbReference>
<keyword evidence="2 4" id="KW-0813">Transport</keyword>
<feature type="domain" description="PBP" evidence="5">
    <location>
        <begin position="23"/>
        <end position="249"/>
    </location>
</feature>
<evidence type="ECO:0000313" key="6">
    <source>
        <dbReference type="EMBL" id="RTY40122.1"/>
    </source>
</evidence>
<organism evidence="6 7">
    <name type="scientific">Chlorobium phaeovibrioides</name>
    <dbReference type="NCBI Taxonomy" id="1094"/>
    <lineage>
        <taxon>Bacteria</taxon>
        <taxon>Pseudomonadati</taxon>
        <taxon>Chlorobiota</taxon>
        <taxon>Chlorobiia</taxon>
        <taxon>Chlorobiales</taxon>
        <taxon>Chlorobiaceae</taxon>
        <taxon>Chlorobium/Pelodictyon group</taxon>
        <taxon>Chlorobium</taxon>
    </lineage>
</organism>
<dbReference type="NCBIfam" id="TIGR02136">
    <property type="entry name" value="ptsS_2"/>
    <property type="match status" value="1"/>
</dbReference>
<dbReference type="RefSeq" id="WP_126383494.1">
    <property type="nucleotide sequence ID" value="NZ_RXYK01000001.1"/>
</dbReference>
<feature type="signal peptide" evidence="4">
    <location>
        <begin position="1"/>
        <end position="20"/>
    </location>
</feature>
<dbReference type="PANTHER" id="PTHR30570">
    <property type="entry name" value="PERIPLASMIC PHOSPHATE BINDING COMPONENT OF PHOSPHATE ABC TRANSPORTER"/>
    <property type="match status" value="1"/>
</dbReference>
<feature type="chain" id="PRO_5027155890" description="Phosphate-binding protein" evidence="4">
    <location>
        <begin position="21"/>
        <end position="268"/>
    </location>
</feature>
<proteinExistence type="inferred from homology"/>
<evidence type="ECO:0000256" key="1">
    <source>
        <dbReference type="ARBA" id="ARBA00008725"/>
    </source>
</evidence>
<name>A0A3S0NKP1_CHLPH</name>
<dbReference type="AlphaFoldDB" id="A0A3S0NKP1"/>
<keyword evidence="3 4" id="KW-0732">Signal</keyword>
<keyword evidence="4" id="KW-0592">Phosphate transport</keyword>
<dbReference type="PANTHER" id="PTHR30570:SF1">
    <property type="entry name" value="PHOSPHATE-BINDING PROTEIN PSTS"/>
    <property type="match status" value="1"/>
</dbReference>
<evidence type="ECO:0000256" key="3">
    <source>
        <dbReference type="ARBA" id="ARBA00022729"/>
    </source>
</evidence>
<evidence type="ECO:0000256" key="4">
    <source>
        <dbReference type="RuleBase" id="RU367119"/>
    </source>
</evidence>
<dbReference type="Pfam" id="PF12849">
    <property type="entry name" value="PBP_like_2"/>
    <property type="match status" value="1"/>
</dbReference>
<dbReference type="InterPro" id="IPR011862">
    <property type="entry name" value="Phos-bd"/>
</dbReference>
<comment type="function">
    <text evidence="4">Involved in the system for phosphate transport across the cytoplasmic membrane.</text>
</comment>
<dbReference type="InterPro" id="IPR024370">
    <property type="entry name" value="PBP_domain"/>
</dbReference>
<evidence type="ECO:0000313" key="7">
    <source>
        <dbReference type="Proteomes" id="UP000279908"/>
    </source>
</evidence>
<dbReference type="GO" id="GO:0042301">
    <property type="term" value="F:phosphate ion binding"/>
    <property type="evidence" value="ECO:0007669"/>
    <property type="project" value="UniProtKB-UniRule"/>
</dbReference>
<gene>
    <name evidence="6" type="ORF">EKD02_00300</name>
</gene>
<dbReference type="SUPFAM" id="SSF53850">
    <property type="entry name" value="Periplasmic binding protein-like II"/>
    <property type="match status" value="1"/>
</dbReference>
<protein>
    <recommendedName>
        <fullName evidence="4">Phosphate-binding protein</fullName>
    </recommendedName>
</protein>
<comment type="caution">
    <text evidence="6">The sequence shown here is derived from an EMBL/GenBank/DDBJ whole genome shotgun (WGS) entry which is preliminary data.</text>
</comment>
<dbReference type="CDD" id="cd13653">
    <property type="entry name" value="PBP2_phosphate_like_1"/>
    <property type="match status" value="1"/>
</dbReference>
<comment type="similarity">
    <text evidence="1 4">Belongs to the PstS family.</text>
</comment>
<evidence type="ECO:0000259" key="5">
    <source>
        <dbReference type="Pfam" id="PF12849"/>
    </source>
</evidence>